<dbReference type="EMBL" id="AHMM02000025">
    <property type="protein sequence ID" value="EQA35664.1"/>
    <property type="molecule type" value="Genomic_DNA"/>
</dbReference>
<dbReference type="Proteomes" id="UP000018719">
    <property type="component" value="Unassembled WGS sequence"/>
</dbReference>
<sequence length="430" mass="47305">MRIENKMGKLTIWKIIASIGISICSISISAQSQSQVFAKPGVIGDSLSQGFFGATVEKKTQDWAFPVLVTKQAGSGVSYNVLKGPYINFEDVLKGNCGIFCIAASVIGGNESTVGLPTHAGITGADYTSVLKTSGQCEDINATKWARQWYWATWYWYTYRWVEVADCQTPDKFHRFGLGDAGTQMQVMEKVKPSFLFGTAAANHVLCTALSTSTTCLDETRYKRDIRETMRRMAAIGSIKGGVLFTIPNVTSIAFLESYQDPQGRANYTGLKAFFRSSVSDPSQVLDAGEVNTITSFLTMLNNEVKAQAVAMGFAVADLKVVFDDLKENGRLINSPSGWSPGYARANWPLPGQPGVFGLDGVHPNQYGHSLFANELIKVINSKYGYSIPLVSEYNAWFYDSLNRNPIDLKKFLTETIFGQFISWVIGIFV</sequence>
<evidence type="ECO:0000313" key="2">
    <source>
        <dbReference type="Proteomes" id="UP000018719"/>
    </source>
</evidence>
<evidence type="ECO:0000313" key="1">
    <source>
        <dbReference type="EMBL" id="EQA35664.1"/>
    </source>
</evidence>
<reference evidence="1 2" key="1">
    <citation type="submission" date="2013-05" db="EMBL/GenBank/DDBJ databases">
        <authorList>
            <person name="Harkins D.M."/>
            <person name="Durkin A.S."/>
            <person name="Brinkac L.M."/>
            <person name="Haft D.H."/>
            <person name="Selengut J.D."/>
            <person name="Sanka R."/>
            <person name="DePew J."/>
            <person name="Purushe J."/>
            <person name="Hartskeerl R.A."/>
            <person name="Ahmed A."/>
            <person name="van der Linden H."/>
            <person name="Goris M.G.A."/>
            <person name="Vinetz J.M."/>
            <person name="Sutton G.G."/>
            <person name="Nierman W.C."/>
            <person name="Fouts D.E."/>
        </authorList>
    </citation>
    <scope>NUCLEOTIDE SEQUENCE [LARGE SCALE GENOMIC DNA]</scope>
    <source>
        <strain evidence="1 2">10</strain>
    </source>
</reference>
<dbReference type="AlphaFoldDB" id="V6HSQ7"/>
<gene>
    <name evidence="1" type="ORF">LEP1GSC047_1580</name>
</gene>
<dbReference type="Gene3D" id="3.40.50.1110">
    <property type="entry name" value="SGNH hydrolase"/>
    <property type="match status" value="1"/>
</dbReference>
<protein>
    <recommendedName>
        <fullName evidence="3">GDSL-like protein</fullName>
    </recommendedName>
</protein>
<dbReference type="GO" id="GO:0016788">
    <property type="term" value="F:hydrolase activity, acting on ester bonds"/>
    <property type="evidence" value="ECO:0007669"/>
    <property type="project" value="UniProtKB-ARBA"/>
</dbReference>
<dbReference type="InterPro" id="IPR036514">
    <property type="entry name" value="SGNH_hydro_sf"/>
</dbReference>
<organism evidence="1 2">
    <name type="scientific">Leptospira inadai serovar Lyme str. 10</name>
    <dbReference type="NCBI Taxonomy" id="1049790"/>
    <lineage>
        <taxon>Bacteria</taxon>
        <taxon>Pseudomonadati</taxon>
        <taxon>Spirochaetota</taxon>
        <taxon>Spirochaetia</taxon>
        <taxon>Leptospirales</taxon>
        <taxon>Leptospiraceae</taxon>
        <taxon>Leptospira</taxon>
    </lineage>
</organism>
<dbReference type="STRING" id="1049790.LEP1GSC047_1580"/>
<dbReference type="SUPFAM" id="SSF52266">
    <property type="entry name" value="SGNH hydrolase"/>
    <property type="match status" value="1"/>
</dbReference>
<comment type="caution">
    <text evidence="1">The sequence shown here is derived from an EMBL/GenBank/DDBJ whole genome shotgun (WGS) entry which is preliminary data.</text>
</comment>
<evidence type="ECO:0008006" key="3">
    <source>
        <dbReference type="Google" id="ProtNLM"/>
    </source>
</evidence>
<proteinExistence type="predicted"/>
<name>V6HSQ7_9LEPT</name>
<accession>V6HSQ7</accession>